<feature type="compositionally biased region" description="Basic and acidic residues" evidence="1">
    <location>
        <begin position="28"/>
        <end position="41"/>
    </location>
</feature>
<gene>
    <name evidence="2" type="ORF">RF11_12138</name>
</gene>
<feature type="region of interest" description="Disordered" evidence="1">
    <location>
        <begin position="27"/>
        <end position="103"/>
    </location>
</feature>
<dbReference type="OMA" id="PPMWEEL"/>
<comment type="caution">
    <text evidence="2">The sequence shown here is derived from an EMBL/GenBank/DDBJ whole genome shotgun (WGS) entry which is preliminary data.</text>
</comment>
<dbReference type="Proteomes" id="UP000031668">
    <property type="component" value="Unassembled WGS sequence"/>
</dbReference>
<name>A0A0C2IC81_THEKT</name>
<accession>A0A0C2IC81</accession>
<reference evidence="2 3" key="1">
    <citation type="journal article" date="2014" name="Genome Biol. Evol.">
        <title>The genome of the myxosporean Thelohanellus kitauei shows adaptations to nutrient acquisition within its fish host.</title>
        <authorList>
            <person name="Yang Y."/>
            <person name="Xiong J."/>
            <person name="Zhou Z."/>
            <person name="Huo F."/>
            <person name="Miao W."/>
            <person name="Ran C."/>
            <person name="Liu Y."/>
            <person name="Zhang J."/>
            <person name="Feng J."/>
            <person name="Wang M."/>
            <person name="Wang M."/>
            <person name="Wang L."/>
            <person name="Yao B."/>
        </authorList>
    </citation>
    <scope>NUCLEOTIDE SEQUENCE [LARGE SCALE GENOMIC DNA]</scope>
    <source>
        <strain evidence="2">Wuqing</strain>
    </source>
</reference>
<feature type="compositionally biased region" description="Pro residues" evidence="1">
    <location>
        <begin position="46"/>
        <end position="96"/>
    </location>
</feature>
<evidence type="ECO:0000313" key="2">
    <source>
        <dbReference type="EMBL" id="KII62933.1"/>
    </source>
</evidence>
<sequence length="120" mass="12907">MSDSCFMCWKNRLIKNFKSYLTILEDSGLEHDSDDETKNVLKEMGVPPPPPSGIPPPPGGAPPPPPLPPGVPPPPPLPGAPPPPPLPPGVPPPPPMWEELDPAALKERERQNMMASFLEC</sequence>
<organism evidence="2 3">
    <name type="scientific">Thelohanellus kitauei</name>
    <name type="common">Myxosporean</name>
    <dbReference type="NCBI Taxonomy" id="669202"/>
    <lineage>
        <taxon>Eukaryota</taxon>
        <taxon>Metazoa</taxon>
        <taxon>Cnidaria</taxon>
        <taxon>Myxozoa</taxon>
        <taxon>Myxosporea</taxon>
        <taxon>Bivalvulida</taxon>
        <taxon>Platysporina</taxon>
        <taxon>Myxobolidae</taxon>
        <taxon>Thelohanellus</taxon>
    </lineage>
</organism>
<evidence type="ECO:0000256" key="1">
    <source>
        <dbReference type="SAM" id="MobiDB-lite"/>
    </source>
</evidence>
<protein>
    <submittedName>
        <fullName evidence="2">Uncharacterized protein</fullName>
    </submittedName>
</protein>
<evidence type="ECO:0000313" key="3">
    <source>
        <dbReference type="Proteomes" id="UP000031668"/>
    </source>
</evidence>
<keyword evidence="3" id="KW-1185">Reference proteome</keyword>
<dbReference type="AlphaFoldDB" id="A0A0C2IC81"/>
<dbReference type="EMBL" id="JWZT01004836">
    <property type="protein sequence ID" value="KII62933.1"/>
    <property type="molecule type" value="Genomic_DNA"/>
</dbReference>
<proteinExistence type="predicted"/>